<organism evidence="1 2">
    <name type="scientific">Brachionus plicatilis</name>
    <name type="common">Marine rotifer</name>
    <name type="synonym">Brachionus muelleri</name>
    <dbReference type="NCBI Taxonomy" id="10195"/>
    <lineage>
        <taxon>Eukaryota</taxon>
        <taxon>Metazoa</taxon>
        <taxon>Spiralia</taxon>
        <taxon>Gnathifera</taxon>
        <taxon>Rotifera</taxon>
        <taxon>Eurotatoria</taxon>
        <taxon>Monogononta</taxon>
        <taxon>Pseudotrocha</taxon>
        <taxon>Ploima</taxon>
        <taxon>Brachionidae</taxon>
        <taxon>Brachionus</taxon>
    </lineage>
</organism>
<name>A0A3M7RNE6_BRAPC</name>
<evidence type="ECO:0000313" key="2">
    <source>
        <dbReference type="Proteomes" id="UP000276133"/>
    </source>
</evidence>
<comment type="caution">
    <text evidence="1">The sequence shown here is derived from an EMBL/GenBank/DDBJ whole genome shotgun (WGS) entry which is preliminary data.</text>
</comment>
<protein>
    <submittedName>
        <fullName evidence="1">Uncharacterized protein</fullName>
    </submittedName>
</protein>
<keyword evidence="2" id="KW-1185">Reference proteome</keyword>
<sequence length="109" mass="12309">MSNKTCILKYPDIFLGMSKKNFGNHVKLNLLKLFLEGIVPLGSSERRSAFFSASLYIKDFDLSKTALNFCCDSFGLLERKSLKSGPIFFKIVQSKDKDLNTQKGIIHVI</sequence>
<accession>A0A3M7RNE6</accession>
<dbReference type="AlphaFoldDB" id="A0A3M7RNE6"/>
<dbReference type="Proteomes" id="UP000276133">
    <property type="component" value="Unassembled WGS sequence"/>
</dbReference>
<proteinExistence type="predicted"/>
<gene>
    <name evidence="1" type="ORF">BpHYR1_040669</name>
</gene>
<reference evidence="1 2" key="1">
    <citation type="journal article" date="2018" name="Sci. Rep.">
        <title>Genomic signatures of local adaptation to the degree of environmental predictability in rotifers.</title>
        <authorList>
            <person name="Franch-Gras L."/>
            <person name="Hahn C."/>
            <person name="Garcia-Roger E.M."/>
            <person name="Carmona M.J."/>
            <person name="Serra M."/>
            <person name="Gomez A."/>
        </authorList>
    </citation>
    <scope>NUCLEOTIDE SEQUENCE [LARGE SCALE GENOMIC DNA]</scope>
    <source>
        <strain evidence="1">HYR1</strain>
    </source>
</reference>
<evidence type="ECO:0000313" key="1">
    <source>
        <dbReference type="EMBL" id="RNA24867.1"/>
    </source>
</evidence>
<dbReference type="EMBL" id="REGN01003036">
    <property type="protein sequence ID" value="RNA24867.1"/>
    <property type="molecule type" value="Genomic_DNA"/>
</dbReference>